<evidence type="ECO:0000256" key="1">
    <source>
        <dbReference type="PROSITE-ProRule" id="PRU00473"/>
    </source>
</evidence>
<evidence type="ECO:0000313" key="5">
    <source>
        <dbReference type="Proteomes" id="UP001596403"/>
    </source>
</evidence>
<keyword evidence="5" id="KW-1185">Reference proteome</keyword>
<dbReference type="PANTHER" id="PTHR30329">
    <property type="entry name" value="STATOR ELEMENT OF FLAGELLAR MOTOR COMPLEX"/>
    <property type="match status" value="1"/>
</dbReference>
<evidence type="ECO:0000313" key="4">
    <source>
        <dbReference type="EMBL" id="MFC6640703.1"/>
    </source>
</evidence>
<dbReference type="Pfam" id="PF00691">
    <property type="entry name" value="OmpA"/>
    <property type="match status" value="1"/>
</dbReference>
<dbReference type="PANTHER" id="PTHR30329:SF21">
    <property type="entry name" value="LIPOPROTEIN YIAD-RELATED"/>
    <property type="match status" value="1"/>
</dbReference>
<proteinExistence type="predicted"/>
<keyword evidence="1" id="KW-0472">Membrane</keyword>
<accession>A0ABW1YXT9</accession>
<dbReference type="SUPFAM" id="SSF103088">
    <property type="entry name" value="OmpA-like"/>
    <property type="match status" value="1"/>
</dbReference>
<feature type="domain" description="OmpA-like" evidence="3">
    <location>
        <begin position="70"/>
        <end position="180"/>
    </location>
</feature>
<dbReference type="Proteomes" id="UP001596403">
    <property type="component" value="Unassembled WGS sequence"/>
</dbReference>
<dbReference type="RefSeq" id="WP_386283763.1">
    <property type="nucleotide sequence ID" value="NZ_JBHSWA010000001.1"/>
</dbReference>
<dbReference type="Gene3D" id="3.30.1330.60">
    <property type="entry name" value="OmpA-like domain"/>
    <property type="match status" value="1"/>
</dbReference>
<feature type="chain" id="PRO_5045850406" evidence="2">
    <location>
        <begin position="20"/>
        <end position="180"/>
    </location>
</feature>
<feature type="signal peptide" evidence="2">
    <location>
        <begin position="1"/>
        <end position="19"/>
    </location>
</feature>
<dbReference type="EMBL" id="JBHSWA010000001">
    <property type="protein sequence ID" value="MFC6640703.1"/>
    <property type="molecule type" value="Genomic_DNA"/>
</dbReference>
<name>A0ABW1YXT9_9RHOB</name>
<sequence length="180" mass="19517">MASLTMAAALTVASTSADAQTPSQQGRDKGVYTPTIWVDPDGCEHWVMDDGAEGYMTPHTTRQGIPVCRRGDVCGVMEADQFFATDKYNISAQGRARLANFFQSTGAVSYIITGHTDSRASDAYNMRLSYNRANSVARVANQVGAKIADVRGYGERMPAVPNNSAANMAKNRRVEIICIR</sequence>
<dbReference type="InterPro" id="IPR050330">
    <property type="entry name" value="Bact_OuterMem_StrucFunc"/>
</dbReference>
<dbReference type="PROSITE" id="PS51123">
    <property type="entry name" value="OMPA_2"/>
    <property type="match status" value="1"/>
</dbReference>
<comment type="caution">
    <text evidence="4">The sequence shown here is derived from an EMBL/GenBank/DDBJ whole genome shotgun (WGS) entry which is preliminary data.</text>
</comment>
<organism evidence="4 5">
    <name type="scientific">Sulfitobacter profundi</name>
    <dbReference type="NCBI Taxonomy" id="2679961"/>
    <lineage>
        <taxon>Bacteria</taxon>
        <taxon>Pseudomonadati</taxon>
        <taxon>Pseudomonadota</taxon>
        <taxon>Alphaproteobacteria</taxon>
        <taxon>Rhodobacterales</taxon>
        <taxon>Roseobacteraceae</taxon>
        <taxon>Sulfitobacter</taxon>
    </lineage>
</organism>
<gene>
    <name evidence="4" type="ORF">ACFQAU_02160</name>
</gene>
<dbReference type="InterPro" id="IPR006665">
    <property type="entry name" value="OmpA-like"/>
</dbReference>
<protein>
    <submittedName>
        <fullName evidence="4">OmpA family protein</fullName>
    </submittedName>
</protein>
<evidence type="ECO:0000256" key="2">
    <source>
        <dbReference type="SAM" id="SignalP"/>
    </source>
</evidence>
<dbReference type="InterPro" id="IPR036737">
    <property type="entry name" value="OmpA-like_sf"/>
</dbReference>
<reference evidence="5" key="1">
    <citation type="journal article" date="2019" name="Int. J. Syst. Evol. Microbiol.">
        <title>The Global Catalogue of Microorganisms (GCM) 10K type strain sequencing project: providing services to taxonomists for standard genome sequencing and annotation.</title>
        <authorList>
            <consortium name="The Broad Institute Genomics Platform"/>
            <consortium name="The Broad Institute Genome Sequencing Center for Infectious Disease"/>
            <person name="Wu L."/>
            <person name="Ma J."/>
        </authorList>
    </citation>
    <scope>NUCLEOTIDE SEQUENCE [LARGE SCALE GENOMIC DNA]</scope>
    <source>
        <strain evidence="5">NBRC 111368</strain>
    </source>
</reference>
<dbReference type="CDD" id="cd07185">
    <property type="entry name" value="OmpA_C-like"/>
    <property type="match status" value="1"/>
</dbReference>
<evidence type="ECO:0000259" key="3">
    <source>
        <dbReference type="PROSITE" id="PS51123"/>
    </source>
</evidence>
<keyword evidence="2" id="KW-0732">Signal</keyword>